<feature type="transmembrane region" description="Helical" evidence="6">
    <location>
        <begin position="103"/>
        <end position="121"/>
    </location>
</feature>
<dbReference type="SMART" id="SM01021">
    <property type="entry name" value="Bac_rhodopsin"/>
    <property type="match status" value="1"/>
</dbReference>
<evidence type="ECO:0000313" key="8">
    <source>
        <dbReference type="Proteomes" id="UP000887229"/>
    </source>
</evidence>
<keyword evidence="3 6" id="KW-0812">Transmembrane</keyword>
<dbReference type="GeneID" id="70289240"/>
<dbReference type="Pfam" id="PF01036">
    <property type="entry name" value="Bac_rhodopsin"/>
    <property type="match status" value="1"/>
</dbReference>
<comment type="caution">
    <text evidence="7">The sequence shown here is derived from an EMBL/GenBank/DDBJ whole genome shotgun (WGS) entry which is preliminary data.</text>
</comment>
<organism evidence="7 8">
    <name type="scientific">Emericellopsis atlantica</name>
    <dbReference type="NCBI Taxonomy" id="2614577"/>
    <lineage>
        <taxon>Eukaryota</taxon>
        <taxon>Fungi</taxon>
        <taxon>Dikarya</taxon>
        <taxon>Ascomycota</taxon>
        <taxon>Pezizomycotina</taxon>
        <taxon>Sordariomycetes</taxon>
        <taxon>Hypocreomycetidae</taxon>
        <taxon>Hypocreales</taxon>
        <taxon>Bionectriaceae</taxon>
        <taxon>Emericellopsis</taxon>
    </lineage>
</organism>
<sequence length="306" mass="33996">MFVHARNDVFDTNPASGARSLTQGGSDWLWAATAIFAVSFLILLVLGLRPWHGERIFHYLFTIALLVGAITYFAMASDLGWSVVRQHLRVSEAATYQVFFAKYIFWVVAFPVIVIALGLASGVSWATIVYNIFLSWIWIISYLVGAYTRTRYKWGFFTFGTVAYLLLAYQTLWSGWSASRRFPHQRDYTLLAGYANLFWLIYPIAWAVTDGGNVIGVAQMAIFFGILDVLLVCGLAFAFIFLSKRWDHELMRLHFTRDGRIPHARDFHDKHPVGERVVGAGAGTGTGATAGAGDGVGTTAGYAQPV</sequence>
<feature type="transmembrane region" description="Helical" evidence="6">
    <location>
        <begin position="60"/>
        <end position="83"/>
    </location>
</feature>
<dbReference type="OrthoDB" id="536545at2759"/>
<feature type="transmembrane region" description="Helical" evidence="6">
    <location>
        <begin position="28"/>
        <end position="48"/>
    </location>
</feature>
<accession>A0A9P7ZIJ5</accession>
<evidence type="ECO:0000256" key="6">
    <source>
        <dbReference type="SAM" id="Phobius"/>
    </source>
</evidence>
<dbReference type="Gene3D" id="1.20.1070.10">
    <property type="entry name" value="Rhodopsin 7-helix transmembrane proteins"/>
    <property type="match status" value="1"/>
</dbReference>
<dbReference type="AlphaFoldDB" id="A0A9P7ZIJ5"/>
<dbReference type="PANTHER" id="PTHR28286:SF1">
    <property type="entry name" value="30 KDA HEAT SHOCK PROTEIN-RELATED"/>
    <property type="match status" value="1"/>
</dbReference>
<gene>
    <name evidence="7" type="ORF">F5Z01DRAFT_233682</name>
</gene>
<feature type="transmembrane region" description="Helical" evidence="6">
    <location>
        <begin position="128"/>
        <end position="148"/>
    </location>
</feature>
<name>A0A9P7ZIJ5_9HYPO</name>
<dbReference type="CDD" id="cd15239">
    <property type="entry name" value="7tm_YRO2_fungal-like"/>
    <property type="match status" value="1"/>
</dbReference>
<dbReference type="InterPro" id="IPR043476">
    <property type="entry name" value="Yro2-like_7TM"/>
</dbReference>
<evidence type="ECO:0000256" key="2">
    <source>
        <dbReference type="ARBA" id="ARBA00008130"/>
    </source>
</evidence>
<evidence type="ECO:0000256" key="3">
    <source>
        <dbReference type="ARBA" id="ARBA00022692"/>
    </source>
</evidence>
<evidence type="ECO:0000256" key="1">
    <source>
        <dbReference type="ARBA" id="ARBA00004141"/>
    </source>
</evidence>
<evidence type="ECO:0000256" key="5">
    <source>
        <dbReference type="ARBA" id="ARBA00023136"/>
    </source>
</evidence>
<dbReference type="InterPro" id="IPR001425">
    <property type="entry name" value="Arc/bac/fun_rhodopsins"/>
</dbReference>
<dbReference type="PANTHER" id="PTHR28286">
    <property type="match status" value="1"/>
</dbReference>
<dbReference type="RefSeq" id="XP_046116490.1">
    <property type="nucleotide sequence ID" value="XM_046258337.1"/>
</dbReference>
<comment type="subcellular location">
    <subcellularLocation>
        <location evidence="1">Membrane</location>
        <topology evidence="1">Multi-pass membrane protein</topology>
    </subcellularLocation>
</comment>
<keyword evidence="8" id="KW-1185">Reference proteome</keyword>
<feature type="transmembrane region" description="Helical" evidence="6">
    <location>
        <begin position="188"/>
        <end position="208"/>
    </location>
</feature>
<feature type="transmembrane region" description="Helical" evidence="6">
    <location>
        <begin position="154"/>
        <end position="176"/>
    </location>
</feature>
<evidence type="ECO:0000313" key="7">
    <source>
        <dbReference type="EMBL" id="KAG9252566.1"/>
    </source>
</evidence>
<feature type="transmembrane region" description="Helical" evidence="6">
    <location>
        <begin position="220"/>
        <end position="242"/>
    </location>
</feature>
<dbReference type="GO" id="GO:0005783">
    <property type="term" value="C:endoplasmic reticulum"/>
    <property type="evidence" value="ECO:0007669"/>
    <property type="project" value="TreeGrafter"/>
</dbReference>
<dbReference type="GO" id="GO:0005886">
    <property type="term" value="C:plasma membrane"/>
    <property type="evidence" value="ECO:0007669"/>
    <property type="project" value="TreeGrafter"/>
</dbReference>
<comment type="similarity">
    <text evidence="2">Belongs to the archaeal/bacterial/fungal opsin family.</text>
</comment>
<keyword evidence="5 6" id="KW-0472">Membrane</keyword>
<dbReference type="EMBL" id="MU251262">
    <property type="protein sequence ID" value="KAG9252566.1"/>
    <property type="molecule type" value="Genomic_DNA"/>
</dbReference>
<proteinExistence type="inferred from homology"/>
<protein>
    <submittedName>
        <fullName evidence="7">Uncharacterized protein</fullName>
    </submittedName>
</protein>
<evidence type="ECO:0000256" key="4">
    <source>
        <dbReference type="ARBA" id="ARBA00022989"/>
    </source>
</evidence>
<dbReference type="SUPFAM" id="SSF81321">
    <property type="entry name" value="Family A G protein-coupled receptor-like"/>
    <property type="match status" value="1"/>
</dbReference>
<keyword evidence="4 6" id="KW-1133">Transmembrane helix</keyword>
<reference evidence="7" key="1">
    <citation type="journal article" date="2021" name="IMA Fungus">
        <title>Genomic characterization of three marine fungi, including Emericellopsis atlantica sp. nov. with signatures of a generalist lifestyle and marine biomass degradation.</title>
        <authorList>
            <person name="Hagestad O.C."/>
            <person name="Hou L."/>
            <person name="Andersen J.H."/>
            <person name="Hansen E.H."/>
            <person name="Altermark B."/>
            <person name="Li C."/>
            <person name="Kuhnert E."/>
            <person name="Cox R.J."/>
            <person name="Crous P.W."/>
            <person name="Spatafora J.W."/>
            <person name="Lail K."/>
            <person name="Amirebrahimi M."/>
            <person name="Lipzen A."/>
            <person name="Pangilinan J."/>
            <person name="Andreopoulos W."/>
            <person name="Hayes R.D."/>
            <person name="Ng V."/>
            <person name="Grigoriev I.V."/>
            <person name="Jackson S.A."/>
            <person name="Sutton T.D.S."/>
            <person name="Dobson A.D.W."/>
            <person name="Rama T."/>
        </authorList>
    </citation>
    <scope>NUCLEOTIDE SEQUENCE</scope>
    <source>
        <strain evidence="7">TS7</strain>
    </source>
</reference>
<dbReference type="PRINTS" id="PR00251">
    <property type="entry name" value="BACTRLOPSIN"/>
</dbReference>
<dbReference type="Proteomes" id="UP000887229">
    <property type="component" value="Unassembled WGS sequence"/>
</dbReference>